<dbReference type="InterPro" id="IPR001584">
    <property type="entry name" value="Integrase_cat-core"/>
</dbReference>
<evidence type="ECO:0000313" key="4">
    <source>
        <dbReference type="Proteomes" id="UP001249851"/>
    </source>
</evidence>
<dbReference type="PANTHER" id="PTHR37984:SF5">
    <property type="entry name" value="PROTEIN NYNRIN-LIKE"/>
    <property type="match status" value="1"/>
</dbReference>
<dbReference type="PANTHER" id="PTHR37984">
    <property type="entry name" value="PROTEIN CBG26694"/>
    <property type="match status" value="1"/>
</dbReference>
<dbReference type="AlphaFoldDB" id="A0AAD9UTI4"/>
<dbReference type="PROSITE" id="PS50994">
    <property type="entry name" value="INTEGRASE"/>
    <property type="match status" value="1"/>
</dbReference>
<accession>A0AAD9UTI4</accession>
<evidence type="ECO:0000256" key="1">
    <source>
        <dbReference type="SAM" id="MobiDB-lite"/>
    </source>
</evidence>
<dbReference type="Gene3D" id="3.30.420.10">
    <property type="entry name" value="Ribonuclease H-like superfamily/Ribonuclease H"/>
    <property type="match status" value="1"/>
</dbReference>
<protein>
    <recommendedName>
        <fullName evidence="2">Integrase catalytic domain-containing protein</fullName>
    </recommendedName>
</protein>
<dbReference type="InterPro" id="IPR050951">
    <property type="entry name" value="Retrovirus_Pol_polyprotein"/>
</dbReference>
<dbReference type="GO" id="GO:0015074">
    <property type="term" value="P:DNA integration"/>
    <property type="evidence" value="ECO:0007669"/>
    <property type="project" value="InterPro"/>
</dbReference>
<sequence length="271" mass="30510">MDSASANIIDEGRFRKIQERSKKRLRLEKSSVKLYGYASDMPIPVAGKFNAVVETSKIGVPATFIVVKGNMTDYKEQKQTEEVVNSIVRRNVPESLSVKEVRKATVNDPVLLEVIDIVHKGNGESRYTMKEDLGPFKLKTLSTAVCLAKLQLNRSLRSLSDDRIAIRRQKISLDFSGPYPSGEYFLIVVDDYSRYPVVELVSTTSAAAVILRLDKIFSMFGIPEECKSDNGPPFQSREFAEYAKTQGFRHRKITPSHPEANGEAERFVRTL</sequence>
<dbReference type="SUPFAM" id="SSF53098">
    <property type="entry name" value="Ribonuclease H-like"/>
    <property type="match status" value="1"/>
</dbReference>
<reference evidence="3" key="1">
    <citation type="journal article" date="2023" name="G3 (Bethesda)">
        <title>Whole genome assembly and annotation of the endangered Caribbean coral Acropora cervicornis.</title>
        <authorList>
            <person name="Selwyn J.D."/>
            <person name="Vollmer S.V."/>
        </authorList>
    </citation>
    <scope>NUCLEOTIDE SEQUENCE</scope>
    <source>
        <strain evidence="3">K2</strain>
    </source>
</reference>
<evidence type="ECO:0000259" key="2">
    <source>
        <dbReference type="PROSITE" id="PS50994"/>
    </source>
</evidence>
<comment type="caution">
    <text evidence="3">The sequence shown here is derived from an EMBL/GenBank/DDBJ whole genome shotgun (WGS) entry which is preliminary data.</text>
</comment>
<dbReference type="Proteomes" id="UP001249851">
    <property type="component" value="Unassembled WGS sequence"/>
</dbReference>
<dbReference type="InterPro" id="IPR012337">
    <property type="entry name" value="RNaseH-like_sf"/>
</dbReference>
<gene>
    <name evidence="3" type="ORF">P5673_030512</name>
</gene>
<dbReference type="EMBL" id="JARQWQ010000131">
    <property type="protein sequence ID" value="KAK2549137.1"/>
    <property type="molecule type" value="Genomic_DNA"/>
</dbReference>
<name>A0AAD9UTI4_ACRCE</name>
<proteinExistence type="predicted"/>
<dbReference type="InterPro" id="IPR036397">
    <property type="entry name" value="RNaseH_sf"/>
</dbReference>
<feature type="region of interest" description="Disordered" evidence="1">
    <location>
        <begin position="251"/>
        <end position="271"/>
    </location>
</feature>
<dbReference type="Pfam" id="PF00665">
    <property type="entry name" value="rve"/>
    <property type="match status" value="1"/>
</dbReference>
<keyword evidence="4" id="KW-1185">Reference proteome</keyword>
<reference evidence="3" key="2">
    <citation type="journal article" date="2023" name="Science">
        <title>Genomic signatures of disease resistance in endangered staghorn corals.</title>
        <authorList>
            <person name="Vollmer S.V."/>
            <person name="Selwyn J.D."/>
            <person name="Despard B.A."/>
            <person name="Roesel C.L."/>
        </authorList>
    </citation>
    <scope>NUCLEOTIDE SEQUENCE</scope>
    <source>
        <strain evidence="3">K2</strain>
    </source>
</reference>
<organism evidence="3 4">
    <name type="scientific">Acropora cervicornis</name>
    <name type="common">Staghorn coral</name>
    <dbReference type="NCBI Taxonomy" id="6130"/>
    <lineage>
        <taxon>Eukaryota</taxon>
        <taxon>Metazoa</taxon>
        <taxon>Cnidaria</taxon>
        <taxon>Anthozoa</taxon>
        <taxon>Hexacorallia</taxon>
        <taxon>Scleractinia</taxon>
        <taxon>Astrocoeniina</taxon>
        <taxon>Acroporidae</taxon>
        <taxon>Acropora</taxon>
    </lineage>
</organism>
<feature type="domain" description="Integrase catalytic" evidence="2">
    <location>
        <begin position="163"/>
        <end position="271"/>
    </location>
</feature>
<evidence type="ECO:0000313" key="3">
    <source>
        <dbReference type="EMBL" id="KAK2549137.1"/>
    </source>
</evidence>
<dbReference type="GO" id="GO:0003676">
    <property type="term" value="F:nucleic acid binding"/>
    <property type="evidence" value="ECO:0007669"/>
    <property type="project" value="InterPro"/>
</dbReference>